<evidence type="ECO:0000313" key="1">
    <source>
        <dbReference type="EMBL" id="KAJ8435697.1"/>
    </source>
</evidence>
<organism evidence="1 2">
    <name type="scientific">Carnegiea gigantea</name>
    <dbReference type="NCBI Taxonomy" id="171969"/>
    <lineage>
        <taxon>Eukaryota</taxon>
        <taxon>Viridiplantae</taxon>
        <taxon>Streptophyta</taxon>
        <taxon>Embryophyta</taxon>
        <taxon>Tracheophyta</taxon>
        <taxon>Spermatophyta</taxon>
        <taxon>Magnoliopsida</taxon>
        <taxon>eudicotyledons</taxon>
        <taxon>Gunneridae</taxon>
        <taxon>Pentapetalae</taxon>
        <taxon>Caryophyllales</taxon>
        <taxon>Cactineae</taxon>
        <taxon>Cactaceae</taxon>
        <taxon>Cactoideae</taxon>
        <taxon>Echinocereeae</taxon>
        <taxon>Carnegiea</taxon>
    </lineage>
</organism>
<keyword evidence="2" id="KW-1185">Reference proteome</keyword>
<evidence type="ECO:0000313" key="2">
    <source>
        <dbReference type="Proteomes" id="UP001153076"/>
    </source>
</evidence>
<dbReference type="PANTHER" id="PTHR34835:SF34">
    <property type="entry name" value="OS08G0555500 PROTEIN"/>
    <property type="match status" value="1"/>
</dbReference>
<accession>A0A9Q1K2Y7</accession>
<dbReference type="OrthoDB" id="1752059at2759"/>
<dbReference type="AlphaFoldDB" id="A0A9Q1K2Y7"/>
<dbReference type="EMBL" id="JAKOGI010000393">
    <property type="protein sequence ID" value="KAJ8435697.1"/>
    <property type="molecule type" value="Genomic_DNA"/>
</dbReference>
<sequence>MPSPGHDDVSDSDDEVLVKRMKNIKQASKSRLKQIQLRSKKCARAQADKERKAIQKSPKTPIKCGQLSVLQHQQQHKSPNSTQVLPSVFKTPKWPPLGFIAMIEKFSKAQRQAIIDMGFGGFLYLQVNELSGDLHKWLVYSFDPHSVTLCISPDKKIEITPMDMHLTLALPIGGRKVEEFYKKAQRMPNTMKPS</sequence>
<protein>
    <submittedName>
        <fullName evidence="1">Uncharacterized protein</fullName>
    </submittedName>
</protein>
<dbReference type="PANTHER" id="PTHR34835">
    <property type="entry name" value="OS07G0283600 PROTEIN-RELATED"/>
    <property type="match status" value="1"/>
</dbReference>
<proteinExistence type="predicted"/>
<reference evidence="1" key="1">
    <citation type="submission" date="2022-04" db="EMBL/GenBank/DDBJ databases">
        <title>Carnegiea gigantea Genome sequencing and assembly v2.</title>
        <authorList>
            <person name="Copetti D."/>
            <person name="Sanderson M.J."/>
            <person name="Burquez A."/>
            <person name="Wojciechowski M.F."/>
        </authorList>
    </citation>
    <scope>NUCLEOTIDE SEQUENCE</scope>
    <source>
        <strain evidence="1">SGP5-SGP5p</strain>
        <tissue evidence="1">Aerial part</tissue>
    </source>
</reference>
<comment type="caution">
    <text evidence="1">The sequence shown here is derived from an EMBL/GenBank/DDBJ whole genome shotgun (WGS) entry which is preliminary data.</text>
</comment>
<gene>
    <name evidence="1" type="ORF">Cgig2_027287</name>
</gene>
<name>A0A9Q1K2Y7_9CARY</name>
<dbReference type="Proteomes" id="UP001153076">
    <property type="component" value="Unassembled WGS sequence"/>
</dbReference>